<name>A0A9P1H8F7_9PEZI</name>
<evidence type="ECO:0000313" key="3">
    <source>
        <dbReference type="Proteomes" id="UP000838763"/>
    </source>
</evidence>
<dbReference type="Proteomes" id="UP000838763">
    <property type="component" value="Unassembled WGS sequence"/>
</dbReference>
<evidence type="ECO:0000256" key="1">
    <source>
        <dbReference type="SAM" id="MobiDB-lite"/>
    </source>
</evidence>
<gene>
    <name evidence="2" type="ORF">PPNO1_LOCUS6757</name>
</gene>
<accession>A0A9P1H8F7</accession>
<proteinExistence type="predicted"/>
<protein>
    <submittedName>
        <fullName evidence="2">Uncharacterized protein</fullName>
    </submittedName>
</protein>
<evidence type="ECO:0000313" key="2">
    <source>
        <dbReference type="EMBL" id="CAI4217139.1"/>
    </source>
</evidence>
<feature type="compositionally biased region" description="Basic and acidic residues" evidence="1">
    <location>
        <begin position="21"/>
        <end position="34"/>
    </location>
</feature>
<feature type="region of interest" description="Disordered" evidence="1">
    <location>
        <begin position="173"/>
        <end position="199"/>
    </location>
</feature>
<dbReference type="Gene3D" id="3.40.220.10">
    <property type="entry name" value="Leucine Aminopeptidase, subunit E, domain 1"/>
    <property type="match status" value="1"/>
</dbReference>
<keyword evidence="3" id="KW-1185">Reference proteome</keyword>
<comment type="caution">
    <text evidence="2">The sequence shown here is derived from an EMBL/GenBank/DDBJ whole genome shotgun (WGS) entry which is preliminary data.</text>
</comment>
<reference evidence="2" key="1">
    <citation type="submission" date="2022-11" db="EMBL/GenBank/DDBJ databases">
        <authorList>
            <person name="Scott C."/>
            <person name="Bruce N."/>
        </authorList>
    </citation>
    <scope>NUCLEOTIDE SEQUENCE</scope>
</reference>
<sequence length="199" mass="21387">MNDDTTSTEQASSSGQSNSRRTREPYFSWREENGRPLSANRQTLARTAAETRALLPDILRQLPSIRAGAKIHISDGDSWNVAIELMNQYQGNPAGNGRAMADRVALALPELAAPLLPVETPDGVYTPDVVVIRGDHANGHVLLLDDPTVQPADLPVFSVLSVAAINRPATKMGVPPAAGAGGQTNRRRQLLFADTETRS</sequence>
<dbReference type="OrthoDB" id="9985428at2759"/>
<dbReference type="AlphaFoldDB" id="A0A9P1H8F7"/>
<organism evidence="2 3">
    <name type="scientific">Parascedosporium putredinis</name>
    <dbReference type="NCBI Taxonomy" id="1442378"/>
    <lineage>
        <taxon>Eukaryota</taxon>
        <taxon>Fungi</taxon>
        <taxon>Dikarya</taxon>
        <taxon>Ascomycota</taxon>
        <taxon>Pezizomycotina</taxon>
        <taxon>Sordariomycetes</taxon>
        <taxon>Hypocreomycetidae</taxon>
        <taxon>Microascales</taxon>
        <taxon>Microascaceae</taxon>
        <taxon>Parascedosporium</taxon>
    </lineage>
</organism>
<dbReference type="InterPro" id="IPR043472">
    <property type="entry name" value="Macro_dom-like"/>
</dbReference>
<dbReference type="EMBL" id="CALLCH030000016">
    <property type="protein sequence ID" value="CAI4217139.1"/>
    <property type="molecule type" value="Genomic_DNA"/>
</dbReference>
<feature type="region of interest" description="Disordered" evidence="1">
    <location>
        <begin position="1"/>
        <end position="35"/>
    </location>
</feature>
<feature type="compositionally biased region" description="Polar residues" evidence="1">
    <location>
        <begin position="1"/>
        <end position="19"/>
    </location>
</feature>